<organism evidence="1 2">
    <name type="scientific">Marinobacter manganoxydans MnI7-9</name>
    <dbReference type="NCBI Taxonomy" id="1094979"/>
    <lineage>
        <taxon>Bacteria</taxon>
        <taxon>Pseudomonadati</taxon>
        <taxon>Pseudomonadota</taxon>
        <taxon>Gammaproteobacteria</taxon>
        <taxon>Pseudomonadales</taxon>
        <taxon>Marinobacteraceae</taxon>
        <taxon>Marinobacter</taxon>
    </lineage>
</organism>
<keyword evidence="2" id="KW-1185">Reference proteome</keyword>
<evidence type="ECO:0000313" key="1">
    <source>
        <dbReference type="EMBL" id="EHJ02902.1"/>
    </source>
</evidence>
<evidence type="ECO:0000313" key="2">
    <source>
        <dbReference type="Proteomes" id="UP000003208"/>
    </source>
</evidence>
<gene>
    <name evidence="1" type="ORF">KYE_17553</name>
</gene>
<dbReference type="Proteomes" id="UP000003208">
    <property type="component" value="Unassembled WGS sequence"/>
</dbReference>
<dbReference type="AlphaFoldDB" id="G6YY41"/>
<proteinExistence type="predicted"/>
<reference evidence="1 2" key="1">
    <citation type="journal article" date="2012" name="J. Bacteriol.">
        <title>Genome sequence of deep-sea manganese-oxidizing bacterium Marinobacter manganoxydans MnI7-9.</title>
        <authorList>
            <person name="Wang H."/>
            <person name="Li H."/>
            <person name="Shao Z."/>
            <person name="Liao S."/>
            <person name="Johnstone L."/>
            <person name="Rensing C."/>
            <person name="Wang G."/>
        </authorList>
    </citation>
    <scope>NUCLEOTIDE SEQUENCE [LARGE SCALE GENOMIC DNA]</scope>
    <source>
        <strain evidence="1 2">MnI7-9</strain>
    </source>
</reference>
<dbReference type="EMBL" id="AGTR01000084">
    <property type="protein sequence ID" value="EHJ02902.1"/>
    <property type="molecule type" value="Genomic_DNA"/>
</dbReference>
<protein>
    <submittedName>
        <fullName evidence="1">Uncharacterized protein</fullName>
    </submittedName>
</protein>
<sequence>MNVGGIDWLIHGYASLPNKPLGRNIRTRTMTRKMIAEDAGG</sequence>
<name>G6YY41_9GAMM</name>
<accession>G6YY41</accession>